<keyword evidence="7 11" id="KW-0472">Membrane</keyword>
<keyword evidence="5 11" id="KW-0812">Transmembrane</keyword>
<evidence type="ECO:0000256" key="9">
    <source>
        <dbReference type="ARBA" id="ARBA00072906"/>
    </source>
</evidence>
<feature type="transmembrane region" description="Helical" evidence="11">
    <location>
        <begin position="89"/>
        <end position="114"/>
    </location>
</feature>
<feature type="transmembrane region" description="Helical" evidence="11">
    <location>
        <begin position="200"/>
        <end position="219"/>
    </location>
</feature>
<comment type="subcellular location">
    <subcellularLocation>
        <location evidence="1">Cell membrane</location>
        <topology evidence="1">Multi-pass membrane protein</topology>
    </subcellularLocation>
</comment>
<protein>
    <recommendedName>
        <fullName evidence="9">Sulfite efflux pump SSU1</fullName>
    </recommendedName>
</protein>
<evidence type="ECO:0000256" key="11">
    <source>
        <dbReference type="SAM" id="Phobius"/>
    </source>
</evidence>
<feature type="transmembrane region" description="Helical" evidence="11">
    <location>
        <begin position="375"/>
        <end position="395"/>
    </location>
</feature>
<keyword evidence="13" id="KW-1185">Reference proteome</keyword>
<comment type="function">
    <text evidence="8">Sulphite efflux pump required for the secretion of sulphite as a reducing agent. In the presence of sulphite, cystine in keratin is directly cleaved to cysteine and S-sulphocysteine, and thereby, reduced proteins become accessible to hydrolysis by a variety of secreted endo- and exoproteases. Excretion of sulphite mediated by an efflux pump also represents a detoxification pathway for dermatophytes during infection of the epidermal stratum corneum, hair and nails, which are rich in cysteine.</text>
</comment>
<comment type="similarity">
    <text evidence="2">Belongs to the tellurite-resistance/dicarboxylate transporter (TDT) family.</text>
</comment>
<proteinExistence type="inferred from homology"/>
<feature type="transmembrane region" description="Helical" evidence="11">
    <location>
        <begin position="312"/>
        <end position="339"/>
    </location>
</feature>
<dbReference type="FunFam" id="1.50.10.150:FF:000004">
    <property type="entry name" value="Malic acid transporter"/>
    <property type="match status" value="1"/>
</dbReference>
<evidence type="ECO:0000256" key="5">
    <source>
        <dbReference type="ARBA" id="ARBA00022692"/>
    </source>
</evidence>
<evidence type="ECO:0000256" key="8">
    <source>
        <dbReference type="ARBA" id="ARBA00056100"/>
    </source>
</evidence>
<gene>
    <name evidence="12" type="ORF">B0A50_01167</name>
</gene>
<keyword evidence="4" id="KW-1003">Cell membrane</keyword>
<feature type="transmembrane region" description="Helical" evidence="11">
    <location>
        <begin position="270"/>
        <end position="292"/>
    </location>
</feature>
<evidence type="ECO:0000256" key="10">
    <source>
        <dbReference type="SAM" id="MobiDB-lite"/>
    </source>
</evidence>
<dbReference type="InterPro" id="IPR004695">
    <property type="entry name" value="SLAC1/Mae1/Ssu1/TehA"/>
</dbReference>
<feature type="transmembrane region" description="Helical" evidence="11">
    <location>
        <begin position="134"/>
        <end position="158"/>
    </location>
</feature>
<evidence type="ECO:0000313" key="12">
    <source>
        <dbReference type="EMBL" id="TKA32941.1"/>
    </source>
</evidence>
<evidence type="ECO:0000256" key="6">
    <source>
        <dbReference type="ARBA" id="ARBA00022989"/>
    </source>
</evidence>
<evidence type="ECO:0000256" key="3">
    <source>
        <dbReference type="ARBA" id="ARBA00022448"/>
    </source>
</evidence>
<dbReference type="CDD" id="cd09318">
    <property type="entry name" value="TDT_SSU1"/>
    <property type="match status" value="1"/>
</dbReference>
<feature type="compositionally biased region" description="Polar residues" evidence="10">
    <location>
        <begin position="22"/>
        <end position="46"/>
    </location>
</feature>
<feature type="region of interest" description="Disordered" evidence="10">
    <location>
        <begin position="1"/>
        <end position="49"/>
    </location>
</feature>
<dbReference type="OrthoDB" id="1099at2759"/>
<sequence length="439" mass="48448">MDNPAVTATAAQRIDERHGENETTVTDPQAWQTAPDASQNRTTGNIKRSKDDHGWRRIVRNFSPSWFSVTMGTGIVANIFIAIPWKASWLYYLSIIFFVLNVALFSLAFAASFLRYTIWPQIWTVMIQDSANSLYLGTIPMGFATIVEMWIFVCVPAWGTWAAYFGWALWMLDSIVAVAVTITLGVLLMSASHQRSLDSITATQLLPLAATIVAAGTGSEVAHILPNPQHALGTIIASYVMWGMAAPMALTVLVMYYQRLALHKIPPREVIVSAFLPLGPLGFGGYTILYLGKTAKQVFPRTDTLDPLAGQIAYILGFFVALIMWGWGLLWFAFALAAIYKSRPIPFNMGWWGFTFPLGVYSVSTMLIGEELPSLFFRVLGTIFGTAVIALWIVIAAGTAQGAWTGVLFNAPCLANLKEKQEEISRASSEEEKQVQIVR</sequence>
<keyword evidence="3" id="KW-0813">Transport</keyword>
<dbReference type="InterPro" id="IPR038665">
    <property type="entry name" value="Voltage-dep_anion_channel_sf"/>
</dbReference>
<feature type="transmembrane region" description="Helical" evidence="11">
    <location>
        <begin position="351"/>
        <end position="369"/>
    </location>
</feature>
<dbReference type="Proteomes" id="UP000308549">
    <property type="component" value="Unassembled WGS sequence"/>
</dbReference>
<dbReference type="GO" id="GO:0000319">
    <property type="term" value="F:sulfite transmembrane transporter activity"/>
    <property type="evidence" value="ECO:0007669"/>
    <property type="project" value="TreeGrafter"/>
</dbReference>
<dbReference type="EMBL" id="NAJL01000004">
    <property type="protein sequence ID" value="TKA32941.1"/>
    <property type="molecule type" value="Genomic_DNA"/>
</dbReference>
<evidence type="ECO:0000256" key="7">
    <source>
        <dbReference type="ARBA" id="ARBA00023136"/>
    </source>
</evidence>
<feature type="transmembrane region" description="Helical" evidence="11">
    <location>
        <begin position="239"/>
        <end position="258"/>
    </location>
</feature>
<name>A0A4U0UBU4_9PEZI</name>
<dbReference type="Pfam" id="PF03595">
    <property type="entry name" value="SLAC1"/>
    <property type="match status" value="1"/>
</dbReference>
<evidence type="ECO:0000256" key="4">
    <source>
        <dbReference type="ARBA" id="ARBA00022475"/>
    </source>
</evidence>
<dbReference type="PANTHER" id="PTHR31686:SF2">
    <property type="entry name" value="C4-DICARBOXYLATE TRANSPORTER_MALIC ACID TRANSPORT PROTEIN"/>
    <property type="match status" value="1"/>
</dbReference>
<dbReference type="InterPro" id="IPR051629">
    <property type="entry name" value="Sulfite_efflux_TDT"/>
</dbReference>
<dbReference type="AlphaFoldDB" id="A0A4U0UBU4"/>
<dbReference type="GO" id="GO:0005886">
    <property type="term" value="C:plasma membrane"/>
    <property type="evidence" value="ECO:0007669"/>
    <property type="project" value="UniProtKB-SubCell"/>
</dbReference>
<comment type="caution">
    <text evidence="12">The sequence shown here is derived from an EMBL/GenBank/DDBJ whole genome shotgun (WGS) entry which is preliminary data.</text>
</comment>
<keyword evidence="6 11" id="KW-1133">Transmembrane helix</keyword>
<feature type="transmembrane region" description="Helical" evidence="11">
    <location>
        <begin position="164"/>
        <end position="188"/>
    </location>
</feature>
<dbReference type="Gene3D" id="1.50.10.150">
    <property type="entry name" value="Voltage-dependent anion channel"/>
    <property type="match status" value="1"/>
</dbReference>
<reference evidence="12 13" key="1">
    <citation type="submission" date="2017-03" db="EMBL/GenBank/DDBJ databases">
        <title>Genomes of endolithic fungi from Antarctica.</title>
        <authorList>
            <person name="Coleine C."/>
            <person name="Masonjones S."/>
            <person name="Stajich J.E."/>
        </authorList>
    </citation>
    <scope>NUCLEOTIDE SEQUENCE [LARGE SCALE GENOMIC DNA]</scope>
    <source>
        <strain evidence="12 13">CCFEE 6315</strain>
    </source>
</reference>
<feature type="transmembrane region" description="Helical" evidence="11">
    <location>
        <begin position="65"/>
        <end position="83"/>
    </location>
</feature>
<evidence type="ECO:0000313" key="13">
    <source>
        <dbReference type="Proteomes" id="UP000308549"/>
    </source>
</evidence>
<dbReference type="PANTHER" id="PTHR31686">
    <property type="match status" value="1"/>
</dbReference>
<accession>A0A4U0UBU4</accession>
<evidence type="ECO:0000256" key="2">
    <source>
        <dbReference type="ARBA" id="ARBA00008566"/>
    </source>
</evidence>
<organism evidence="12 13">
    <name type="scientific">Salinomyces thailandicus</name>
    <dbReference type="NCBI Taxonomy" id="706561"/>
    <lineage>
        <taxon>Eukaryota</taxon>
        <taxon>Fungi</taxon>
        <taxon>Dikarya</taxon>
        <taxon>Ascomycota</taxon>
        <taxon>Pezizomycotina</taxon>
        <taxon>Dothideomycetes</taxon>
        <taxon>Dothideomycetidae</taxon>
        <taxon>Mycosphaerellales</taxon>
        <taxon>Teratosphaeriaceae</taxon>
        <taxon>Salinomyces</taxon>
    </lineage>
</organism>
<evidence type="ECO:0000256" key="1">
    <source>
        <dbReference type="ARBA" id="ARBA00004651"/>
    </source>
</evidence>